<dbReference type="InterPro" id="IPR050799">
    <property type="entry name" value="ZIP_Transporter"/>
</dbReference>
<feature type="compositionally biased region" description="Basic residues" evidence="12">
    <location>
        <begin position="97"/>
        <end position="115"/>
    </location>
</feature>
<accession>A0A8C9ZSY4</accession>
<keyword evidence="7" id="KW-0325">Glycoprotein</keyword>
<evidence type="ECO:0000256" key="13">
    <source>
        <dbReference type="SAM" id="Phobius"/>
    </source>
</evidence>
<protein>
    <recommendedName>
        <fullName evidence="9">Zinc transporter ZIP6</fullName>
    </recommendedName>
    <alternativeName>
        <fullName evidence="11">Solute carrier family 39 member 6</fullName>
    </alternativeName>
    <alternativeName>
        <fullName evidence="10">Zrt- and Irt-like protein 6</fullName>
    </alternativeName>
</protein>
<keyword evidence="4 13" id="KW-0812">Transmembrane</keyword>
<evidence type="ECO:0000256" key="14">
    <source>
        <dbReference type="SAM" id="SignalP"/>
    </source>
</evidence>
<feature type="region of interest" description="Disordered" evidence="12">
    <location>
        <begin position="92"/>
        <end position="168"/>
    </location>
</feature>
<evidence type="ECO:0000256" key="7">
    <source>
        <dbReference type="ARBA" id="ARBA00023180"/>
    </source>
</evidence>
<feature type="compositionally biased region" description="Pro residues" evidence="12">
    <location>
        <begin position="156"/>
        <end position="167"/>
    </location>
</feature>
<keyword evidence="6 13" id="KW-0472">Membrane</keyword>
<reference evidence="15" key="1">
    <citation type="submission" date="2025-08" db="UniProtKB">
        <authorList>
            <consortium name="Ensembl"/>
        </authorList>
    </citation>
    <scope>IDENTIFICATION</scope>
</reference>
<keyword evidence="16" id="KW-1185">Reference proteome</keyword>
<evidence type="ECO:0000313" key="16">
    <source>
        <dbReference type="Proteomes" id="UP000694568"/>
    </source>
</evidence>
<evidence type="ECO:0000256" key="4">
    <source>
        <dbReference type="ARBA" id="ARBA00022692"/>
    </source>
</evidence>
<feature type="transmembrane region" description="Helical" evidence="13">
    <location>
        <begin position="267"/>
        <end position="289"/>
    </location>
</feature>
<dbReference type="GO" id="GO:0005886">
    <property type="term" value="C:plasma membrane"/>
    <property type="evidence" value="ECO:0007669"/>
    <property type="project" value="UniProtKB-SubCell"/>
</dbReference>
<name>A0A8C9ZSY4_SANLU</name>
<evidence type="ECO:0000256" key="8">
    <source>
        <dbReference type="ARBA" id="ARBA00034634"/>
    </source>
</evidence>
<evidence type="ECO:0000256" key="10">
    <source>
        <dbReference type="ARBA" id="ARBA00041704"/>
    </source>
</evidence>
<proteinExistence type="inferred from homology"/>
<evidence type="ECO:0000313" key="15">
    <source>
        <dbReference type="Ensembl" id="ENSSLUP00000044008.1"/>
    </source>
</evidence>
<dbReference type="PANTHER" id="PTHR12191">
    <property type="entry name" value="SOLUTE CARRIER FAMILY 39"/>
    <property type="match status" value="1"/>
</dbReference>
<feature type="compositionally biased region" description="Basic and acidic residues" evidence="12">
    <location>
        <begin position="135"/>
        <end position="152"/>
    </location>
</feature>
<comment type="catalytic activity">
    <reaction evidence="8">
        <text>Zn(2+)(in) = Zn(2+)(out)</text>
        <dbReference type="Rhea" id="RHEA:29351"/>
        <dbReference type="ChEBI" id="CHEBI:29105"/>
    </reaction>
</comment>
<dbReference type="InterPro" id="IPR003689">
    <property type="entry name" value="ZIP"/>
</dbReference>
<evidence type="ECO:0000256" key="2">
    <source>
        <dbReference type="ARBA" id="ARBA00006939"/>
    </source>
</evidence>
<reference evidence="15" key="2">
    <citation type="submission" date="2025-09" db="UniProtKB">
        <authorList>
            <consortium name="Ensembl"/>
        </authorList>
    </citation>
    <scope>IDENTIFICATION</scope>
</reference>
<comment type="subcellular location">
    <subcellularLocation>
        <location evidence="1">Cell membrane</location>
        <topology evidence="1">Multi-pass membrane protein</topology>
    </subcellularLocation>
</comment>
<dbReference type="GeneTree" id="ENSGT00940000156387"/>
<dbReference type="Proteomes" id="UP000694568">
    <property type="component" value="Unplaced"/>
</dbReference>
<comment type="similarity">
    <text evidence="2">Belongs to the ZIP transporter (TC 2.A.5) family.</text>
</comment>
<evidence type="ECO:0000256" key="11">
    <source>
        <dbReference type="ARBA" id="ARBA00042779"/>
    </source>
</evidence>
<evidence type="ECO:0000256" key="5">
    <source>
        <dbReference type="ARBA" id="ARBA00022989"/>
    </source>
</evidence>
<keyword evidence="14" id="KW-0732">Signal</keyword>
<dbReference type="GO" id="GO:0071578">
    <property type="term" value="P:zinc ion import across plasma membrane"/>
    <property type="evidence" value="ECO:0007669"/>
    <property type="project" value="TreeGrafter"/>
</dbReference>
<evidence type="ECO:0000256" key="3">
    <source>
        <dbReference type="ARBA" id="ARBA00022475"/>
    </source>
</evidence>
<dbReference type="GO" id="GO:0140410">
    <property type="term" value="F:monoatomic cation:bicarbonate symporter activity"/>
    <property type="evidence" value="ECO:0007669"/>
    <property type="project" value="TreeGrafter"/>
</dbReference>
<evidence type="ECO:0000256" key="9">
    <source>
        <dbReference type="ARBA" id="ARBA00039393"/>
    </source>
</evidence>
<dbReference type="Ensembl" id="ENSSLUT00000045399.1">
    <property type="protein sequence ID" value="ENSSLUP00000044008.1"/>
    <property type="gene ID" value="ENSSLUG00000019519.1"/>
</dbReference>
<dbReference type="AlphaFoldDB" id="A0A8C9ZSY4"/>
<feature type="signal peptide" evidence="14">
    <location>
        <begin position="1"/>
        <end position="16"/>
    </location>
</feature>
<feature type="chain" id="PRO_5034952242" description="Zinc transporter ZIP6" evidence="14">
    <location>
        <begin position="17"/>
        <end position="312"/>
    </location>
</feature>
<evidence type="ECO:0000256" key="12">
    <source>
        <dbReference type="SAM" id="MobiDB-lite"/>
    </source>
</evidence>
<keyword evidence="5 13" id="KW-1133">Transmembrane helix</keyword>
<dbReference type="PANTHER" id="PTHR12191:SF22">
    <property type="entry name" value="ZINC TRANSPORTER ZIP6"/>
    <property type="match status" value="1"/>
</dbReference>
<dbReference type="GO" id="GO:0005385">
    <property type="term" value="F:zinc ion transmembrane transporter activity"/>
    <property type="evidence" value="ECO:0007669"/>
    <property type="project" value="TreeGrafter"/>
</dbReference>
<evidence type="ECO:0000256" key="1">
    <source>
        <dbReference type="ARBA" id="ARBA00004651"/>
    </source>
</evidence>
<sequence>MLLLLLLAASLSRGDGTAGSDCGPVTTETNSAARLLSAVVDPQRAEQSQRQHLEALFNRYGENGTISLAGLKRLLQNVGLDRIRTVTVQHHEEPGHHDHHHHHHHNHDHHDHSHHNNNSQHQKHAEPSQPRKLPKTSEDAKDQDSLLSDKTEASSPLPPPHPVPSPSRPCFLKTVMNAHCGSSLRANAACLNASTILSSHGMFQGVDVTLADFSFLCPALLNQIDDEVFGLCVAAWVGGFVSITIISLLSLLGVILIPLMNRVFFKFLLSFLVALAVGTLSGDAFLHLIPHVSQRSVAGRPVLLSRIPLLFS</sequence>
<keyword evidence="3" id="KW-1003">Cell membrane</keyword>
<feature type="transmembrane region" description="Helical" evidence="13">
    <location>
        <begin position="228"/>
        <end position="255"/>
    </location>
</feature>
<organism evidence="15 16">
    <name type="scientific">Sander lucioperca</name>
    <name type="common">Pike-perch</name>
    <name type="synonym">Perca lucioperca</name>
    <dbReference type="NCBI Taxonomy" id="283035"/>
    <lineage>
        <taxon>Eukaryota</taxon>
        <taxon>Metazoa</taxon>
        <taxon>Chordata</taxon>
        <taxon>Craniata</taxon>
        <taxon>Vertebrata</taxon>
        <taxon>Euteleostomi</taxon>
        <taxon>Actinopterygii</taxon>
        <taxon>Neopterygii</taxon>
        <taxon>Teleostei</taxon>
        <taxon>Neoteleostei</taxon>
        <taxon>Acanthomorphata</taxon>
        <taxon>Eupercaria</taxon>
        <taxon>Perciformes</taxon>
        <taxon>Percoidei</taxon>
        <taxon>Percidae</taxon>
        <taxon>Luciopercinae</taxon>
        <taxon>Sander</taxon>
    </lineage>
</organism>
<evidence type="ECO:0000256" key="6">
    <source>
        <dbReference type="ARBA" id="ARBA00023136"/>
    </source>
</evidence>
<dbReference type="GO" id="GO:0030003">
    <property type="term" value="P:intracellular monoatomic cation homeostasis"/>
    <property type="evidence" value="ECO:0007669"/>
    <property type="project" value="TreeGrafter"/>
</dbReference>
<dbReference type="Pfam" id="PF02535">
    <property type="entry name" value="Zip"/>
    <property type="match status" value="1"/>
</dbReference>